<keyword evidence="3" id="KW-1185">Reference proteome</keyword>
<name>A0ABS5P3D9_9BACT</name>
<dbReference type="InterPro" id="IPR023385">
    <property type="entry name" value="YopX-like_C"/>
</dbReference>
<protein>
    <recommendedName>
        <fullName evidence="1">YopX protein domain-containing protein</fullName>
    </recommendedName>
</protein>
<dbReference type="Gene3D" id="2.30.30.290">
    <property type="entry name" value="YopX-like domains"/>
    <property type="match status" value="1"/>
</dbReference>
<dbReference type="SUPFAM" id="SSF159006">
    <property type="entry name" value="YopX-like"/>
    <property type="match status" value="1"/>
</dbReference>
<proteinExistence type="predicted"/>
<sequence length="124" mass="14856">MKLKDFDFRVWEVLNKNLVYFNNSNFHALTNCHFNDDDEVELYSGILDKNHKKIYEGDIVKFKKDIREYTTLKGVVIFEKCCFYAINESGNYYKLNQIFDIEILGNIHENADLLKKEKEQRCQE</sequence>
<dbReference type="Proteomes" id="UP000811399">
    <property type="component" value="Unassembled WGS sequence"/>
</dbReference>
<organism evidence="2 3">
    <name type="scientific">Campylobacter vulpis</name>
    <dbReference type="NCBI Taxonomy" id="1655500"/>
    <lineage>
        <taxon>Bacteria</taxon>
        <taxon>Pseudomonadati</taxon>
        <taxon>Campylobacterota</taxon>
        <taxon>Epsilonproteobacteria</taxon>
        <taxon>Campylobacterales</taxon>
        <taxon>Campylobacteraceae</taxon>
        <taxon>Campylobacter</taxon>
    </lineage>
</organism>
<evidence type="ECO:0000313" key="2">
    <source>
        <dbReference type="EMBL" id="MBS4240983.1"/>
    </source>
</evidence>
<accession>A0ABS5P3D9</accession>
<feature type="domain" description="YopX protein" evidence="1">
    <location>
        <begin position="8"/>
        <end position="115"/>
    </location>
</feature>
<reference evidence="2 3" key="1">
    <citation type="journal article" date="2021" name="Syst. Appl. Microbiol.">
        <title>nCampylobacter vulpis sp. nov. isolated from wild red foxes.</title>
        <authorList>
            <person name="Parisi A."/>
            <person name="Chiara M."/>
            <person name="Caffara M."/>
            <person name="Mion D."/>
            <person name="Miller W.G."/>
            <person name="Caruso M."/>
            <person name="Manzari C."/>
            <person name="Florio D."/>
            <person name="Capozzi L."/>
            <person name="D'Erchia A.M."/>
            <person name="Manzulli V."/>
            <person name="Zanoni R.G."/>
        </authorList>
    </citation>
    <scope>NUCLEOTIDE SEQUENCE [LARGE SCALE GENOMIC DNA]</scope>
    <source>
        <strain evidence="2 3">52/13</strain>
    </source>
</reference>
<evidence type="ECO:0000313" key="3">
    <source>
        <dbReference type="Proteomes" id="UP000811399"/>
    </source>
</evidence>
<dbReference type="RefSeq" id="WP_213275849.1">
    <property type="nucleotide sequence ID" value="NZ_VJYU01000010.1"/>
</dbReference>
<dbReference type="Pfam" id="PF09643">
    <property type="entry name" value="YopX"/>
    <property type="match status" value="1"/>
</dbReference>
<comment type="caution">
    <text evidence="2">The sequence shown here is derived from an EMBL/GenBank/DDBJ whole genome shotgun (WGS) entry which is preliminary data.</text>
</comment>
<dbReference type="EMBL" id="VJYU01000010">
    <property type="protein sequence ID" value="MBS4240983.1"/>
    <property type="molecule type" value="Genomic_DNA"/>
</dbReference>
<dbReference type="InterPro" id="IPR019096">
    <property type="entry name" value="YopX_protein"/>
</dbReference>
<gene>
    <name evidence="2" type="ORF">CVU5213_04470</name>
</gene>
<evidence type="ECO:0000259" key="1">
    <source>
        <dbReference type="Pfam" id="PF09643"/>
    </source>
</evidence>